<protein>
    <submittedName>
        <fullName evidence="10">Uncharacterized protein</fullName>
    </submittedName>
</protein>
<keyword evidence="11" id="KW-1185">Reference proteome</keyword>
<feature type="compositionally biased region" description="Basic and acidic residues" evidence="6">
    <location>
        <begin position="1133"/>
        <end position="1147"/>
    </location>
</feature>
<feature type="region of interest" description="Disordered" evidence="6">
    <location>
        <begin position="776"/>
        <end position="809"/>
    </location>
</feature>
<dbReference type="Pfam" id="PF07690">
    <property type="entry name" value="MFS_1"/>
    <property type="match status" value="1"/>
</dbReference>
<dbReference type="GO" id="GO:0003700">
    <property type="term" value="F:DNA-binding transcription factor activity"/>
    <property type="evidence" value="ECO:0007669"/>
    <property type="project" value="InterPro"/>
</dbReference>
<feature type="transmembrane region" description="Helical" evidence="7">
    <location>
        <begin position="454"/>
        <end position="475"/>
    </location>
</feature>
<dbReference type="SMART" id="SM00338">
    <property type="entry name" value="BRLZ"/>
    <property type="match status" value="1"/>
</dbReference>
<evidence type="ECO:0000259" key="9">
    <source>
        <dbReference type="PROSITE" id="PS50850"/>
    </source>
</evidence>
<evidence type="ECO:0000256" key="7">
    <source>
        <dbReference type="SAM" id="Phobius"/>
    </source>
</evidence>
<dbReference type="InterPro" id="IPR046347">
    <property type="entry name" value="bZIP_sf"/>
</dbReference>
<dbReference type="SUPFAM" id="SSF103473">
    <property type="entry name" value="MFS general substrate transporter"/>
    <property type="match status" value="1"/>
</dbReference>
<feature type="transmembrane region" description="Helical" evidence="7">
    <location>
        <begin position="569"/>
        <end position="589"/>
    </location>
</feature>
<dbReference type="EMBL" id="CAJPEV010003210">
    <property type="protein sequence ID" value="CAG0899216.1"/>
    <property type="molecule type" value="Genomic_DNA"/>
</dbReference>
<feature type="compositionally biased region" description="Polar residues" evidence="6">
    <location>
        <begin position="785"/>
        <end position="794"/>
    </location>
</feature>
<dbReference type="AlphaFoldDB" id="A0A7R9ABN0"/>
<keyword evidence="5" id="KW-0175">Coiled coil</keyword>
<dbReference type="PROSITE" id="PS00216">
    <property type="entry name" value="SUGAR_TRANSPORT_1"/>
    <property type="match status" value="1"/>
</dbReference>
<dbReference type="PROSITE" id="PS50217">
    <property type="entry name" value="BZIP"/>
    <property type="match status" value="1"/>
</dbReference>
<feature type="transmembrane region" description="Helical" evidence="7">
    <location>
        <begin position="164"/>
        <end position="185"/>
    </location>
</feature>
<comment type="subcellular location">
    <subcellularLocation>
        <location evidence="1">Membrane</location>
        <topology evidence="1">Multi-pass membrane protein</topology>
    </subcellularLocation>
</comment>
<dbReference type="Gene3D" id="1.20.5.170">
    <property type="match status" value="1"/>
</dbReference>
<feature type="transmembrane region" description="Helical" evidence="7">
    <location>
        <begin position="542"/>
        <end position="563"/>
    </location>
</feature>
<dbReference type="InterPro" id="IPR005828">
    <property type="entry name" value="MFS_sugar_transport-like"/>
</dbReference>
<feature type="coiled-coil region" evidence="5">
    <location>
        <begin position="946"/>
        <end position="1001"/>
    </location>
</feature>
<evidence type="ECO:0000256" key="6">
    <source>
        <dbReference type="SAM" id="MobiDB-lite"/>
    </source>
</evidence>
<feature type="transmembrane region" description="Helical" evidence="7">
    <location>
        <begin position="482"/>
        <end position="503"/>
    </location>
</feature>
<feature type="transmembrane region" description="Helical" evidence="7">
    <location>
        <begin position="197"/>
        <end position="215"/>
    </location>
</feature>
<evidence type="ECO:0000259" key="8">
    <source>
        <dbReference type="PROSITE" id="PS50217"/>
    </source>
</evidence>
<dbReference type="EMBL" id="LR902727">
    <property type="protein sequence ID" value="CAD7251002.1"/>
    <property type="molecule type" value="Genomic_DNA"/>
</dbReference>
<feature type="region of interest" description="Disordered" evidence="6">
    <location>
        <begin position="869"/>
        <end position="910"/>
    </location>
</feature>
<dbReference type="InterPro" id="IPR004827">
    <property type="entry name" value="bZIP"/>
</dbReference>
<feature type="region of interest" description="Disordered" evidence="6">
    <location>
        <begin position="1120"/>
        <end position="1147"/>
    </location>
</feature>
<evidence type="ECO:0000313" key="10">
    <source>
        <dbReference type="EMBL" id="CAD7251002.1"/>
    </source>
</evidence>
<evidence type="ECO:0000256" key="3">
    <source>
        <dbReference type="ARBA" id="ARBA00022989"/>
    </source>
</evidence>
<evidence type="ECO:0000256" key="1">
    <source>
        <dbReference type="ARBA" id="ARBA00004141"/>
    </source>
</evidence>
<feature type="domain" description="BZIP" evidence="8">
    <location>
        <begin position="935"/>
        <end position="998"/>
    </location>
</feature>
<dbReference type="Gene3D" id="1.20.1250.20">
    <property type="entry name" value="MFS general substrate transporter like domains"/>
    <property type="match status" value="1"/>
</dbReference>
<feature type="transmembrane region" description="Helical" evidence="7">
    <location>
        <begin position="289"/>
        <end position="314"/>
    </location>
</feature>
<dbReference type="CDD" id="cd14689">
    <property type="entry name" value="bZIP_CREB3"/>
    <property type="match status" value="1"/>
</dbReference>
<accession>A0A7R9ABN0</accession>
<dbReference type="InterPro" id="IPR020846">
    <property type="entry name" value="MFS_dom"/>
</dbReference>
<proteinExistence type="predicted"/>
<feature type="domain" description="Major facilitator superfamily (MFS) profile" evidence="9">
    <location>
        <begin position="102"/>
        <end position="594"/>
    </location>
</feature>
<dbReference type="CDD" id="cd17317">
    <property type="entry name" value="MFS_SLC22"/>
    <property type="match status" value="1"/>
</dbReference>
<keyword evidence="2 7" id="KW-0812">Transmembrane</keyword>
<dbReference type="OrthoDB" id="2544694at2759"/>
<dbReference type="Pfam" id="PF00083">
    <property type="entry name" value="Sugar_tr"/>
    <property type="match status" value="1"/>
</dbReference>
<dbReference type="Pfam" id="PF00170">
    <property type="entry name" value="bZIP_1"/>
    <property type="match status" value="1"/>
</dbReference>
<feature type="transmembrane region" description="Helical" evidence="7">
    <location>
        <begin position="509"/>
        <end position="530"/>
    </location>
</feature>
<feature type="transmembrane region" description="Helical" evidence="7">
    <location>
        <begin position="259"/>
        <end position="277"/>
    </location>
</feature>
<feature type="transmembrane region" description="Helical" evidence="7">
    <location>
        <begin position="42"/>
        <end position="60"/>
    </location>
</feature>
<organism evidence="10">
    <name type="scientific">Darwinula stevensoni</name>
    <dbReference type="NCBI Taxonomy" id="69355"/>
    <lineage>
        <taxon>Eukaryota</taxon>
        <taxon>Metazoa</taxon>
        <taxon>Ecdysozoa</taxon>
        <taxon>Arthropoda</taxon>
        <taxon>Crustacea</taxon>
        <taxon>Oligostraca</taxon>
        <taxon>Ostracoda</taxon>
        <taxon>Podocopa</taxon>
        <taxon>Podocopida</taxon>
        <taxon>Darwinulocopina</taxon>
        <taxon>Darwinuloidea</taxon>
        <taxon>Darwinulidae</taxon>
        <taxon>Darwinula</taxon>
    </lineage>
</organism>
<evidence type="ECO:0000256" key="2">
    <source>
        <dbReference type="ARBA" id="ARBA00022692"/>
    </source>
</evidence>
<dbReference type="GO" id="GO:0016020">
    <property type="term" value="C:membrane"/>
    <property type="evidence" value="ECO:0007669"/>
    <property type="project" value="UniProtKB-SubCell"/>
</dbReference>
<name>A0A7R9ABN0_9CRUS</name>
<keyword evidence="4 7" id="KW-0472">Membrane</keyword>
<evidence type="ECO:0000313" key="11">
    <source>
        <dbReference type="Proteomes" id="UP000677054"/>
    </source>
</evidence>
<dbReference type="Proteomes" id="UP000677054">
    <property type="component" value="Unassembled WGS sequence"/>
</dbReference>
<feature type="transmembrane region" description="Helical" evidence="7">
    <location>
        <begin position="221"/>
        <end position="247"/>
    </location>
</feature>
<dbReference type="GO" id="GO:0022857">
    <property type="term" value="F:transmembrane transporter activity"/>
    <property type="evidence" value="ECO:0007669"/>
    <property type="project" value="InterPro"/>
</dbReference>
<dbReference type="InterPro" id="IPR005829">
    <property type="entry name" value="Sugar_transporter_CS"/>
</dbReference>
<reference evidence="10" key="1">
    <citation type="submission" date="2020-11" db="EMBL/GenBank/DDBJ databases">
        <authorList>
            <person name="Tran Van P."/>
        </authorList>
    </citation>
    <scope>NUCLEOTIDE SEQUENCE</scope>
</reference>
<sequence>MKRIADAGPSIASSALVRRPSPMEDFEDVLALVGGLGRFQHLILWLVLLPSFVPCGFNAYNQLFMTASPEHWCRVPELQKYNISLQVQKEISIPLLNGVSHSPCLMYDTNYTDLMDSTPMEGNRTGIPDPSWPRVPCRHGWLFDTSLPSSTIVTEWEMVCDRGFLPTLALVLFNISGLIGNFILGYLQDTIGRRPSYFVYLGMATLFGLGTAFAPNFPCWVLARIGVGFAVPAVMGTPMVLCIELVGPEHRSFTSIVSNVAYSVCLILLAGVCWLVRPWRQLAVATSLPFAAFFLYWCIFLRLFFISAYFFVAFSRILPESPRWLLARGRIQEARRVLEKMAAMNGNPIPPDFEDILQKVYQGEKEEKEEKNYGLSDLFSTPNLRRKTLIITFIWYYLSPSSTSTILHLHRPPPPPSSTSTVLHLHHPLPPPFTNTSVYVGLSYYAPLLGGDEYLNFFLAGAAELPTYLFLFPALDRWGRRWTLAASMIVGGIACLATFLVQGWQELTLALYCVGKLGISAAFVALPLMASELYPTVVRGSGLAFSGVAGMVGPVFIPIVNYLGTEMLVLPLLVMGALSVLGGVSGLALPETLHAPLPQTLEEGERFGRNPSWREAIACCPGRSEGGEAVEWSEWRIWQLCIDTSAGTDVFELERSVKMSLTDTEVMDLLGLPASKADGCLNLGLDLGLMDWKFNSTIHDFDKELDMGANVIAEQTKNGSLMGVSDEDVTNINKFFQELEGNDGFQLTDEDKDLNTLLVNPSEVFLADLEDQQKEVDGTEADVESVTSPHSVESSVYEHPSDNSNQGEVQTQLDDTDLQSKVIGSIPLEALGLIGDSRFIQVNDGSGKKTFVIKSGQLRKGTVRIVKAAAAAHTAHKRSLGHDSNSSSSDEEKEKPTSQHSYPELKLTSEEKNLVEREGVKLPSHYPLTRLEERELRRIRRKIRNKRSAQDSRKRKKEYMDALEDRVKQYTEEKEALARRVTQLESQNASLLAQLRQLQAAVCGAAGRSAPASAAMLILLFSCALLMAPSMRQSGTIPNGGSGDSKTSTNSLLQAGKRALLSDVKSSSWLPGHDENEGKVCNAPAFSKPAGRGFVCIDDIDDLDDEMPWADPDVERYEEVVSSDPDWDPDPGSDPRLDPLVDHDYEPPGKFQILDQNGTLVMTTVMPRNVSAQAVE</sequence>
<keyword evidence="3 7" id="KW-1133">Transmembrane helix</keyword>
<evidence type="ECO:0000256" key="4">
    <source>
        <dbReference type="ARBA" id="ARBA00023136"/>
    </source>
</evidence>
<dbReference type="PROSITE" id="PS50850">
    <property type="entry name" value="MFS"/>
    <property type="match status" value="1"/>
</dbReference>
<dbReference type="SUPFAM" id="SSF57959">
    <property type="entry name" value="Leucine zipper domain"/>
    <property type="match status" value="1"/>
</dbReference>
<evidence type="ECO:0000256" key="5">
    <source>
        <dbReference type="SAM" id="Coils"/>
    </source>
</evidence>
<gene>
    <name evidence="10" type="ORF">DSTB1V02_LOCUS10771</name>
</gene>
<dbReference type="PANTHER" id="PTHR24064">
    <property type="entry name" value="SOLUTE CARRIER FAMILY 22 MEMBER"/>
    <property type="match status" value="1"/>
</dbReference>
<dbReference type="InterPro" id="IPR011701">
    <property type="entry name" value="MFS"/>
</dbReference>
<dbReference type="InterPro" id="IPR036259">
    <property type="entry name" value="MFS_trans_sf"/>
</dbReference>